<feature type="domain" description="C-type lectin" evidence="1">
    <location>
        <begin position="53"/>
        <end position="171"/>
    </location>
</feature>
<dbReference type="InterPro" id="IPR001304">
    <property type="entry name" value="C-type_lectin-like"/>
</dbReference>
<organism evidence="2 3">
    <name type="scientific">Mola mola</name>
    <name type="common">Ocean sunfish</name>
    <name type="synonym">Tetraodon mola</name>
    <dbReference type="NCBI Taxonomy" id="94237"/>
    <lineage>
        <taxon>Eukaryota</taxon>
        <taxon>Metazoa</taxon>
        <taxon>Chordata</taxon>
        <taxon>Craniata</taxon>
        <taxon>Vertebrata</taxon>
        <taxon>Euteleostomi</taxon>
        <taxon>Actinopterygii</taxon>
        <taxon>Neopterygii</taxon>
        <taxon>Teleostei</taxon>
        <taxon>Neoteleostei</taxon>
        <taxon>Acanthomorphata</taxon>
        <taxon>Eupercaria</taxon>
        <taxon>Tetraodontiformes</taxon>
        <taxon>Molidae</taxon>
        <taxon>Mola</taxon>
    </lineage>
</organism>
<dbReference type="Pfam" id="PF00059">
    <property type="entry name" value="Lectin_C"/>
    <property type="match status" value="1"/>
</dbReference>
<dbReference type="OMA" id="HESCIQL"/>
<dbReference type="CDD" id="cd00037">
    <property type="entry name" value="CLECT"/>
    <property type="match status" value="1"/>
</dbReference>
<evidence type="ECO:0000313" key="2">
    <source>
        <dbReference type="Ensembl" id="ENSMMOP00000019098.1"/>
    </source>
</evidence>
<protein>
    <recommendedName>
        <fullName evidence="1">C-type lectin domain-containing protein</fullName>
    </recommendedName>
</protein>
<dbReference type="PROSITE" id="PS50041">
    <property type="entry name" value="C_TYPE_LECTIN_2"/>
    <property type="match status" value="1"/>
</dbReference>
<dbReference type="InterPro" id="IPR050111">
    <property type="entry name" value="C-type_lectin/snaclec_domain"/>
</dbReference>
<dbReference type="InterPro" id="IPR016186">
    <property type="entry name" value="C-type_lectin-like/link_sf"/>
</dbReference>
<dbReference type="STRING" id="94237.ENSMMOP00000019098"/>
<dbReference type="SMART" id="SM00034">
    <property type="entry name" value="CLECT"/>
    <property type="match status" value="1"/>
</dbReference>
<evidence type="ECO:0000313" key="3">
    <source>
        <dbReference type="Proteomes" id="UP000261620"/>
    </source>
</evidence>
<dbReference type="Gene3D" id="3.10.100.10">
    <property type="entry name" value="Mannose-Binding Protein A, subunit A"/>
    <property type="match status" value="1"/>
</dbReference>
<proteinExistence type="predicted"/>
<reference evidence="2" key="2">
    <citation type="submission" date="2025-09" db="UniProtKB">
        <authorList>
            <consortium name="Ensembl"/>
        </authorList>
    </citation>
    <scope>IDENTIFICATION</scope>
</reference>
<reference evidence="2" key="1">
    <citation type="submission" date="2025-08" db="UniProtKB">
        <authorList>
            <consortium name="Ensembl"/>
        </authorList>
    </citation>
    <scope>IDENTIFICATION</scope>
</reference>
<dbReference type="AlphaFoldDB" id="A0A3Q3WUP9"/>
<name>A0A3Q3WUP9_MOLML</name>
<dbReference type="Ensembl" id="ENSMMOT00000019415.1">
    <property type="protein sequence ID" value="ENSMMOP00000019098.1"/>
    <property type="gene ID" value="ENSMMOG00000014468.1"/>
</dbReference>
<evidence type="ECO:0000259" key="1">
    <source>
        <dbReference type="PROSITE" id="PS50041"/>
    </source>
</evidence>
<dbReference type="InterPro" id="IPR016187">
    <property type="entry name" value="CTDL_fold"/>
</dbReference>
<accession>A0A3Q3WUP9</accession>
<dbReference type="SUPFAM" id="SSF56436">
    <property type="entry name" value="C-type lectin-like"/>
    <property type="match status" value="1"/>
</dbReference>
<keyword evidence="3" id="KW-1185">Reference proteome</keyword>
<dbReference type="Proteomes" id="UP000261620">
    <property type="component" value="Unplaced"/>
</dbReference>
<sequence length="174" mass="20027">MNVVSMLQLMEFTYKKLTFANTVQISASQAFVSSTCEAKYPAKPCGDGWYRINSGRCAKYFMDKRTFDDAENHCVSLGGHLVSIHSVGDYSNVLCLALRTTNNGNLFWIGGRGMKSDFWNLKWTDGSSFNFYRRNLQQPDNKHESCIQLNYGDWWRWTNDVCSSKRYFVCAKSQ</sequence>
<dbReference type="PANTHER" id="PTHR22803">
    <property type="entry name" value="MANNOSE, PHOSPHOLIPASE, LECTIN RECEPTOR RELATED"/>
    <property type="match status" value="1"/>
</dbReference>